<evidence type="ECO:0000313" key="2">
    <source>
        <dbReference type="EMBL" id="OUQ73483.1"/>
    </source>
</evidence>
<organism evidence="2 3">
    <name type="scientific">Bacteroides xylanisolvens</name>
    <dbReference type="NCBI Taxonomy" id="371601"/>
    <lineage>
        <taxon>Bacteria</taxon>
        <taxon>Pseudomonadati</taxon>
        <taxon>Bacteroidota</taxon>
        <taxon>Bacteroidia</taxon>
        <taxon>Bacteroidales</taxon>
        <taxon>Bacteroidaceae</taxon>
        <taxon>Bacteroides</taxon>
    </lineage>
</organism>
<dbReference type="Proteomes" id="UP000196036">
    <property type="component" value="Unassembled WGS sequence"/>
</dbReference>
<protein>
    <submittedName>
        <fullName evidence="2">Uncharacterized protein</fullName>
    </submittedName>
</protein>
<dbReference type="EMBL" id="NFLW01000004">
    <property type="protein sequence ID" value="OUQ73483.1"/>
    <property type="molecule type" value="Genomic_DNA"/>
</dbReference>
<name>A0A1Y4VVT9_9BACE</name>
<dbReference type="RefSeq" id="WP_087317445.1">
    <property type="nucleotide sequence ID" value="NZ_JABFIB010000015.1"/>
</dbReference>
<accession>A0A1Y4VVT9</accession>
<proteinExistence type="predicted"/>
<sequence>MDAIKKAERRKAMGETKKVPVRIDPKQWGRLDEIRKKFKFKSNYEIMQYILSCFLRVADPDNDTEIEPVPEEIKMMFSDLSDSERHFEYVKPKRSMNHDSLNSSKHNLKSN</sequence>
<evidence type="ECO:0000313" key="3">
    <source>
        <dbReference type="Proteomes" id="UP000196036"/>
    </source>
</evidence>
<comment type="caution">
    <text evidence="2">The sequence shown here is derived from an EMBL/GenBank/DDBJ whole genome shotgun (WGS) entry which is preliminary data.</text>
</comment>
<reference evidence="3" key="1">
    <citation type="submission" date="2017-04" db="EMBL/GenBank/DDBJ databases">
        <title>Function of individual gut microbiota members based on whole genome sequencing of pure cultures obtained from chicken caecum.</title>
        <authorList>
            <person name="Medvecky M."/>
            <person name="Cejkova D."/>
            <person name="Polansky O."/>
            <person name="Karasova D."/>
            <person name="Kubasova T."/>
            <person name="Cizek A."/>
            <person name="Rychlik I."/>
        </authorList>
    </citation>
    <scope>NUCLEOTIDE SEQUENCE [LARGE SCALE GENOMIC DNA]</scope>
    <source>
        <strain evidence="3">An109</strain>
    </source>
</reference>
<dbReference type="AlphaFoldDB" id="A0A1Y4VVT9"/>
<feature type="region of interest" description="Disordered" evidence="1">
    <location>
        <begin position="91"/>
        <end position="111"/>
    </location>
</feature>
<evidence type="ECO:0000256" key="1">
    <source>
        <dbReference type="SAM" id="MobiDB-lite"/>
    </source>
</evidence>
<gene>
    <name evidence="2" type="ORF">B5E52_02880</name>
</gene>